<gene>
    <name evidence="2" type="primary">LOC106121835</name>
</gene>
<organism evidence="2">
    <name type="scientific">Papilio xuthus</name>
    <name type="common">Asian swallowtail butterfly</name>
    <dbReference type="NCBI Taxonomy" id="66420"/>
    <lineage>
        <taxon>Eukaryota</taxon>
        <taxon>Metazoa</taxon>
        <taxon>Ecdysozoa</taxon>
        <taxon>Arthropoda</taxon>
        <taxon>Hexapoda</taxon>
        <taxon>Insecta</taxon>
        <taxon>Pterygota</taxon>
        <taxon>Neoptera</taxon>
        <taxon>Endopterygota</taxon>
        <taxon>Lepidoptera</taxon>
        <taxon>Glossata</taxon>
        <taxon>Ditrysia</taxon>
        <taxon>Papilionoidea</taxon>
        <taxon>Papilionidae</taxon>
        <taxon>Papilioninae</taxon>
        <taxon>Papilio</taxon>
    </lineage>
</organism>
<name>A0AAJ6ZIK2_PAPXU</name>
<reference evidence="2" key="1">
    <citation type="submission" date="2025-08" db="UniProtKB">
        <authorList>
            <consortium name="RefSeq"/>
        </authorList>
    </citation>
    <scope>IDENTIFICATION</scope>
</reference>
<dbReference type="GeneID" id="106121835"/>
<feature type="compositionally biased region" description="Low complexity" evidence="1">
    <location>
        <begin position="143"/>
        <end position="159"/>
    </location>
</feature>
<accession>A0AAJ6ZIK2</accession>
<evidence type="ECO:0000313" key="2">
    <source>
        <dbReference type="RefSeq" id="XP_013173117.1"/>
    </source>
</evidence>
<evidence type="ECO:0000256" key="1">
    <source>
        <dbReference type="SAM" id="MobiDB-lite"/>
    </source>
</evidence>
<dbReference type="AlphaFoldDB" id="A0AAJ6ZIK2"/>
<feature type="compositionally biased region" description="Gly residues" evidence="1">
    <location>
        <begin position="111"/>
        <end position="121"/>
    </location>
</feature>
<protein>
    <submittedName>
        <fullName evidence="2">Polycomb protein sop-2-like</fullName>
    </submittedName>
</protein>
<dbReference type="Proteomes" id="UP000694872">
    <property type="component" value="Unplaced"/>
</dbReference>
<dbReference type="RefSeq" id="XP_013173117.1">
    <property type="nucleotide sequence ID" value="XM_013317663.1"/>
</dbReference>
<proteinExistence type="predicted"/>
<feature type="region of interest" description="Disordered" evidence="1">
    <location>
        <begin position="111"/>
        <end position="162"/>
    </location>
</feature>
<sequence>MNSSRSDASTSTEDMKTRPLCLYYFTHPFGVLSPEPPRLAAFVPTAPAAPTAPAESSATYAPTASTAFDLANWARMTCASSWFSEDMWSWYGGRASARLPPLRVRRLLSGVPGGAGGGGIGARTPPRSRRALPPLPEPPPIAPSLRAAPRSPRPGSARARLSRKMARSLHTTFIRGREERRVRGKHGGAPAAWALPAQTHTSRSVPRPRLRTLLPYILLIALAPAPRF</sequence>
<feature type="compositionally biased region" description="Pro residues" evidence="1">
    <location>
        <begin position="133"/>
        <end position="142"/>
    </location>
</feature>
<dbReference type="KEGG" id="pxu:106121835"/>